<keyword evidence="2" id="KW-1185">Reference proteome</keyword>
<evidence type="ECO:0000313" key="2">
    <source>
        <dbReference type="Proteomes" id="UP000203261"/>
    </source>
</evidence>
<dbReference type="RefSeq" id="YP_009302670.1">
    <property type="nucleotide sequence ID" value="NC_031245.1"/>
</dbReference>
<evidence type="ECO:0008006" key="3">
    <source>
        <dbReference type="Google" id="ProtNLM"/>
    </source>
</evidence>
<sequence length="212" mass="24684">MREKIIQRLKNLQAVVNDSGATEAEKATARQFIDHLTAKYDIDIDFNVEEEEKEFKKVCKDQYHTDLLISILGSYDIRAYEYRGRGRRDNKVYFKTTPTMKELVMYELKFHYRNLSETFRGIMAVYEHKFIHKPKPKMCDNCSYLLTTGECANSLSGRHLEDVRGQVACQMYKSSKPEDNNESSVSDTLRDGIRAGWILFGDADYHVRKGIE</sequence>
<dbReference type="EMBL" id="KT624200">
    <property type="protein sequence ID" value="AMM45081.1"/>
    <property type="molecule type" value="Genomic_DNA"/>
</dbReference>
<name>A0A127AZ63_9CAUD</name>
<proteinExistence type="predicted"/>
<dbReference type="Proteomes" id="UP000203261">
    <property type="component" value="Segment"/>
</dbReference>
<dbReference type="KEGG" id="vg:29125449"/>
<reference evidence="1 2" key="1">
    <citation type="submission" date="2015-08" db="EMBL/GenBank/DDBJ databases">
        <authorList>
            <person name="Babu N.S."/>
            <person name="Beckwith C.J."/>
            <person name="Beseler K.G."/>
            <person name="Brison A."/>
            <person name="Carone J.V."/>
            <person name="Caskin T.P."/>
            <person name="Diamond M."/>
            <person name="Durham M.E."/>
            <person name="Foxe J.M."/>
            <person name="Go M."/>
            <person name="Henderson B.A."/>
            <person name="Jones I.B."/>
            <person name="McGettigan J.A."/>
            <person name="Micheletti S.J."/>
            <person name="Nasrallah M.E."/>
            <person name="Ortiz D."/>
            <person name="Piller C.R."/>
            <person name="Privatt S.R."/>
            <person name="Schneider S.L."/>
            <person name="Sharp S."/>
            <person name="Smith T.C."/>
            <person name="Stanton J.D."/>
            <person name="Ullery H.E."/>
            <person name="Wilson R.J."/>
            <person name="Serrano M.G."/>
            <person name="Buck G."/>
            <person name="Lee V."/>
            <person name="Wang Y."/>
            <person name="Carvalho R."/>
            <person name="Voegtly L."/>
            <person name="Shi R."/>
            <person name="Duckworth R."/>
            <person name="Johnson A."/>
            <person name="Loviza R."/>
            <person name="Walstead R."/>
            <person name="Shah Z."/>
            <person name="Kiflezghi M."/>
            <person name="Wade K."/>
            <person name="Ball S.L."/>
            <person name="Bradley K.W."/>
            <person name="Asai D.J."/>
            <person name="Bowman C.A."/>
            <person name="Russell D.A."/>
            <person name="Pope W.H."/>
            <person name="Jacobs-Sera D."/>
            <person name="Hendrix R.W."/>
            <person name="Hatfull G.F."/>
        </authorList>
    </citation>
    <scope>NUCLEOTIDE SEQUENCE [LARGE SCALE GENOMIC DNA]</scope>
</reference>
<accession>A0A127AZ63</accession>
<organism evidence="1 2">
    <name type="scientific">Bacillus phage SP-15</name>
    <dbReference type="NCBI Taxonomy" id="1792032"/>
    <lineage>
        <taxon>Viruses</taxon>
        <taxon>Duplodnaviria</taxon>
        <taxon>Heunggongvirae</taxon>
        <taxon>Uroviricota</taxon>
        <taxon>Caudoviricetes</taxon>
        <taxon>Thornevirus</taxon>
        <taxon>Thornevirus SP15</taxon>
    </lineage>
</organism>
<evidence type="ECO:0000313" key="1">
    <source>
        <dbReference type="EMBL" id="AMM45081.1"/>
    </source>
</evidence>
<gene>
    <name evidence="1" type="ORF">SP15_273</name>
</gene>
<protein>
    <recommendedName>
        <fullName evidence="3">DUF2786 domain-containing protein</fullName>
    </recommendedName>
</protein>
<dbReference type="GeneID" id="29125449"/>